<dbReference type="EnsemblMetazoa" id="XM_030973679">
    <property type="protein sequence ID" value="XP_030829539"/>
    <property type="gene ID" value="LOC115919710"/>
</dbReference>
<feature type="region of interest" description="Disordered" evidence="1">
    <location>
        <begin position="18"/>
        <end position="125"/>
    </location>
</feature>
<sequence length="168" mass="17865">MDLQQTVQDLAEAWVAASTDTSFSRTQLQVYGSGGAQGEGAEEGTEPSTSGEGDFSSANPMSTPSSPPPHGLPSGDSLASSHSRKRKQSSPQPRREGSEPAAAPGLPDAAASTNKGNPHRQNVSKIQIKRKVNKGRCCFGIVFRYQGRRALVRSTPISHEPLPQTRLQ</sequence>
<accession>A0A7M7N185</accession>
<proteinExistence type="predicted"/>
<dbReference type="RefSeq" id="XP_030829539.1">
    <property type="nucleotide sequence ID" value="XM_030973679.1"/>
</dbReference>
<dbReference type="AlphaFoldDB" id="A0A7M7N185"/>
<feature type="compositionally biased region" description="Polar residues" evidence="1">
    <location>
        <begin position="18"/>
        <end position="30"/>
    </location>
</feature>
<feature type="compositionally biased region" description="Low complexity" evidence="1">
    <location>
        <begin position="100"/>
        <end position="111"/>
    </location>
</feature>
<evidence type="ECO:0000256" key="1">
    <source>
        <dbReference type="SAM" id="MobiDB-lite"/>
    </source>
</evidence>
<protein>
    <submittedName>
        <fullName evidence="2">Uncharacterized protein</fullName>
    </submittedName>
</protein>
<name>A0A7M7N185_STRPU</name>
<dbReference type="KEGG" id="spu:115919710"/>
<dbReference type="GeneID" id="115919710"/>
<reference evidence="3" key="1">
    <citation type="submission" date="2015-02" db="EMBL/GenBank/DDBJ databases">
        <title>Genome sequencing for Strongylocentrotus purpuratus.</title>
        <authorList>
            <person name="Murali S."/>
            <person name="Liu Y."/>
            <person name="Vee V."/>
            <person name="English A."/>
            <person name="Wang M."/>
            <person name="Skinner E."/>
            <person name="Han Y."/>
            <person name="Muzny D.M."/>
            <person name="Worley K.C."/>
            <person name="Gibbs R.A."/>
        </authorList>
    </citation>
    <scope>NUCLEOTIDE SEQUENCE</scope>
</reference>
<reference evidence="2" key="2">
    <citation type="submission" date="2021-01" db="UniProtKB">
        <authorList>
            <consortium name="EnsemblMetazoa"/>
        </authorList>
    </citation>
    <scope>IDENTIFICATION</scope>
</reference>
<evidence type="ECO:0000313" key="3">
    <source>
        <dbReference type="Proteomes" id="UP000007110"/>
    </source>
</evidence>
<evidence type="ECO:0000313" key="2">
    <source>
        <dbReference type="EnsemblMetazoa" id="XP_030829539"/>
    </source>
</evidence>
<keyword evidence="3" id="KW-1185">Reference proteome</keyword>
<organism evidence="2 3">
    <name type="scientific">Strongylocentrotus purpuratus</name>
    <name type="common">Purple sea urchin</name>
    <dbReference type="NCBI Taxonomy" id="7668"/>
    <lineage>
        <taxon>Eukaryota</taxon>
        <taxon>Metazoa</taxon>
        <taxon>Echinodermata</taxon>
        <taxon>Eleutherozoa</taxon>
        <taxon>Echinozoa</taxon>
        <taxon>Echinoidea</taxon>
        <taxon>Euechinoidea</taxon>
        <taxon>Echinacea</taxon>
        <taxon>Camarodonta</taxon>
        <taxon>Echinidea</taxon>
        <taxon>Strongylocentrotidae</taxon>
        <taxon>Strongylocentrotus</taxon>
    </lineage>
</organism>
<dbReference type="Proteomes" id="UP000007110">
    <property type="component" value="Unassembled WGS sequence"/>
</dbReference>
<dbReference type="InParanoid" id="A0A7M7N185"/>
<feature type="compositionally biased region" description="Polar residues" evidence="1">
    <location>
        <begin position="112"/>
        <end position="125"/>
    </location>
</feature>